<dbReference type="PANTHER" id="PTHR43248:SF29">
    <property type="entry name" value="TRIPEPTIDYL AMINOPEPTIDASE"/>
    <property type="match status" value="1"/>
</dbReference>
<dbReference type="SUPFAM" id="SSF53474">
    <property type="entry name" value="alpha/beta-Hydrolases"/>
    <property type="match status" value="1"/>
</dbReference>
<dbReference type="Gene3D" id="3.40.50.1820">
    <property type="entry name" value="alpha/beta hydrolase"/>
    <property type="match status" value="1"/>
</dbReference>
<dbReference type="RefSeq" id="WP_146159461.1">
    <property type="nucleotide sequence ID" value="NZ_PVZC01000004.1"/>
</dbReference>
<organism evidence="7 8">
    <name type="scientific">Allonocardiopsis opalescens</name>
    <dbReference type="NCBI Taxonomy" id="1144618"/>
    <lineage>
        <taxon>Bacteria</taxon>
        <taxon>Bacillati</taxon>
        <taxon>Actinomycetota</taxon>
        <taxon>Actinomycetes</taxon>
        <taxon>Streptosporangiales</taxon>
        <taxon>Allonocardiopsis</taxon>
    </lineage>
</organism>
<dbReference type="OrthoDB" id="4006962at2"/>
<evidence type="ECO:0000313" key="7">
    <source>
        <dbReference type="EMBL" id="PRX99014.1"/>
    </source>
</evidence>
<protein>
    <submittedName>
        <fullName evidence="7">TAP-like protein</fullName>
    </submittedName>
</protein>
<evidence type="ECO:0000256" key="3">
    <source>
        <dbReference type="ARBA" id="ARBA00022801"/>
    </source>
</evidence>
<dbReference type="AlphaFoldDB" id="A0A2T0Q5E8"/>
<accession>A0A2T0Q5E8</accession>
<dbReference type="InterPro" id="IPR029058">
    <property type="entry name" value="AB_hydrolase_fold"/>
</dbReference>
<feature type="signal peptide" evidence="4">
    <location>
        <begin position="1"/>
        <end position="28"/>
    </location>
</feature>
<dbReference type="Proteomes" id="UP000237846">
    <property type="component" value="Unassembled WGS sequence"/>
</dbReference>
<keyword evidence="3" id="KW-0378">Hydrolase</keyword>
<comment type="similarity">
    <text evidence="1">Belongs to the peptidase S33 family.</text>
</comment>
<dbReference type="Pfam" id="PF08386">
    <property type="entry name" value="Abhydrolase_4"/>
    <property type="match status" value="1"/>
</dbReference>
<feature type="domain" description="AB hydrolase-1" evidence="5">
    <location>
        <begin position="91"/>
        <end position="271"/>
    </location>
</feature>
<reference evidence="7 8" key="1">
    <citation type="submission" date="2018-03" db="EMBL/GenBank/DDBJ databases">
        <title>Genomic Encyclopedia of Archaeal and Bacterial Type Strains, Phase II (KMG-II): from individual species to whole genera.</title>
        <authorList>
            <person name="Goeker M."/>
        </authorList>
    </citation>
    <scope>NUCLEOTIDE SEQUENCE [LARGE SCALE GENOMIC DNA]</scope>
    <source>
        <strain evidence="7 8">DSM 45601</strain>
    </source>
</reference>
<dbReference type="EMBL" id="PVZC01000004">
    <property type="protein sequence ID" value="PRX99014.1"/>
    <property type="molecule type" value="Genomic_DNA"/>
</dbReference>
<gene>
    <name evidence="7" type="ORF">CLV72_104594</name>
</gene>
<dbReference type="GO" id="GO:0016787">
    <property type="term" value="F:hydrolase activity"/>
    <property type="evidence" value="ECO:0007669"/>
    <property type="project" value="UniProtKB-KW"/>
</dbReference>
<dbReference type="InterPro" id="IPR000073">
    <property type="entry name" value="AB_hydrolase_1"/>
</dbReference>
<keyword evidence="8" id="KW-1185">Reference proteome</keyword>
<evidence type="ECO:0000259" key="6">
    <source>
        <dbReference type="Pfam" id="PF08386"/>
    </source>
</evidence>
<evidence type="ECO:0000259" key="5">
    <source>
        <dbReference type="Pfam" id="PF00561"/>
    </source>
</evidence>
<dbReference type="PANTHER" id="PTHR43248">
    <property type="entry name" value="2-SUCCINYL-6-HYDROXY-2,4-CYCLOHEXADIENE-1-CARBOXYLATE SYNTHASE"/>
    <property type="match status" value="1"/>
</dbReference>
<dbReference type="InterPro" id="IPR013595">
    <property type="entry name" value="Pept_S33_TAP-like_C"/>
</dbReference>
<evidence type="ECO:0000256" key="4">
    <source>
        <dbReference type="SAM" id="SignalP"/>
    </source>
</evidence>
<name>A0A2T0Q5E8_9ACTN</name>
<feature type="chain" id="PRO_5015573592" evidence="4">
    <location>
        <begin position="29"/>
        <end position="484"/>
    </location>
</feature>
<dbReference type="Pfam" id="PF00561">
    <property type="entry name" value="Abhydrolase_1"/>
    <property type="match status" value="1"/>
</dbReference>
<sequence>MRRTLERAAAAGMLAAALLPFSLAAASAAEPQASGGGRLDWGACPDGDAGTGMECAELRVPVDPERPRGRHITLMLARLPATGPGGAEGSVLINPGGPGASGITYLRDYFAEPMSGLREHMDLVTWDTRGYPGLSDELPCDMYELVLPRTPAYPADQAGLDRLAAENRERAAACRDRDPVLFDHMDSASHAHDMEAIRRALGERRLNYYGASYGGIFGQAYARLFPDRIRTMVLDGTGNHSTGDWEAELDAIARDNESALQRFFDWCAADASCAMHGRDAEAEWRALVAAADIEPIPAPARDVSLTGRELQALEQSIQGPAAWPALGEALRLAVDEGDASGFARPQGNPYPMIGTPGLTECLEYPYYDDHEELAATVERIERIAPNNGASFPLIAHASTACAGWPAPVSNPPAPLPDEVPPLLGAGTWLDFAGTERVVDQVPGSRTVYHDGPGHVLYGMGNECAIEHIDRYLVTGRLPAADTEC</sequence>
<dbReference type="InterPro" id="IPR051601">
    <property type="entry name" value="Serine_prot/Carboxylest_S33"/>
</dbReference>
<evidence type="ECO:0000313" key="8">
    <source>
        <dbReference type="Proteomes" id="UP000237846"/>
    </source>
</evidence>
<evidence type="ECO:0000256" key="1">
    <source>
        <dbReference type="ARBA" id="ARBA00010088"/>
    </source>
</evidence>
<feature type="domain" description="Peptidase S33 tripeptidyl aminopeptidase-like C-terminal" evidence="6">
    <location>
        <begin position="396"/>
        <end position="484"/>
    </location>
</feature>
<evidence type="ECO:0000256" key="2">
    <source>
        <dbReference type="ARBA" id="ARBA00022729"/>
    </source>
</evidence>
<comment type="caution">
    <text evidence="7">The sequence shown here is derived from an EMBL/GenBank/DDBJ whole genome shotgun (WGS) entry which is preliminary data.</text>
</comment>
<proteinExistence type="inferred from homology"/>
<keyword evidence="2 4" id="KW-0732">Signal</keyword>